<dbReference type="EMBL" id="BAABGY010000008">
    <property type="protein sequence ID" value="GAA4334965.1"/>
    <property type="molecule type" value="Genomic_DNA"/>
</dbReference>
<reference evidence="2" key="1">
    <citation type="journal article" date="2019" name="Int. J. Syst. Evol. Microbiol.">
        <title>The Global Catalogue of Microorganisms (GCM) 10K type strain sequencing project: providing services to taxonomists for standard genome sequencing and annotation.</title>
        <authorList>
            <consortium name="The Broad Institute Genomics Platform"/>
            <consortium name="The Broad Institute Genome Sequencing Center for Infectious Disease"/>
            <person name="Wu L."/>
            <person name="Ma J."/>
        </authorList>
    </citation>
    <scope>NUCLEOTIDE SEQUENCE [LARGE SCALE GENOMIC DNA]</scope>
    <source>
        <strain evidence="2">JCM 17919</strain>
    </source>
</reference>
<dbReference type="RefSeq" id="WP_345256514.1">
    <property type="nucleotide sequence ID" value="NZ_BAABGY010000008.1"/>
</dbReference>
<sequence>MCRVSNQIKFCTCAKPDELAQLKSYWVFHSFDQDKGIHMMGRPLFPASIDLKDDAANKKILLVRINEPDAFDMPLSPKERDALIIVFEVPRQKGEYMDHGSFVRYQFQFKAGKWVTHHYKYFEVECTHNEEKWGKVVAEIDWSTFRNRNDNHF</sequence>
<keyword evidence="2" id="KW-1185">Reference proteome</keyword>
<comment type="caution">
    <text evidence="1">The sequence shown here is derived from an EMBL/GenBank/DDBJ whole genome shotgun (WGS) entry which is preliminary data.</text>
</comment>
<protein>
    <submittedName>
        <fullName evidence="1">Uncharacterized protein</fullName>
    </submittedName>
</protein>
<organism evidence="1 2">
    <name type="scientific">Flaviaesturariibacter amylovorans</name>
    <dbReference type="NCBI Taxonomy" id="1084520"/>
    <lineage>
        <taxon>Bacteria</taxon>
        <taxon>Pseudomonadati</taxon>
        <taxon>Bacteroidota</taxon>
        <taxon>Chitinophagia</taxon>
        <taxon>Chitinophagales</taxon>
        <taxon>Chitinophagaceae</taxon>
        <taxon>Flaviaestuariibacter</taxon>
    </lineage>
</organism>
<name>A0ABP8H651_9BACT</name>
<evidence type="ECO:0000313" key="1">
    <source>
        <dbReference type="EMBL" id="GAA4334965.1"/>
    </source>
</evidence>
<gene>
    <name evidence="1" type="ORF">GCM10023184_29440</name>
</gene>
<accession>A0ABP8H651</accession>
<dbReference type="Proteomes" id="UP001501725">
    <property type="component" value="Unassembled WGS sequence"/>
</dbReference>
<evidence type="ECO:0000313" key="2">
    <source>
        <dbReference type="Proteomes" id="UP001501725"/>
    </source>
</evidence>
<proteinExistence type="predicted"/>